<dbReference type="OrthoDB" id="1107223at2759"/>
<keyword evidence="2" id="KW-1185">Reference proteome</keyword>
<proteinExistence type="predicted"/>
<protein>
    <submittedName>
        <fullName evidence="1">Uncharacterized protein</fullName>
    </submittedName>
</protein>
<dbReference type="AlphaFoldDB" id="A0A9J5XRG7"/>
<reference evidence="1 2" key="1">
    <citation type="submission" date="2020-09" db="EMBL/GenBank/DDBJ databases">
        <title>De no assembly of potato wild relative species, Solanum commersonii.</title>
        <authorList>
            <person name="Cho K."/>
        </authorList>
    </citation>
    <scope>NUCLEOTIDE SEQUENCE [LARGE SCALE GENOMIC DNA]</scope>
    <source>
        <strain evidence="1">LZ3.2</strain>
        <tissue evidence="1">Leaf</tissue>
    </source>
</reference>
<comment type="caution">
    <text evidence="1">The sequence shown here is derived from an EMBL/GenBank/DDBJ whole genome shotgun (WGS) entry which is preliminary data.</text>
</comment>
<accession>A0A9J5XRG7</accession>
<organism evidence="1 2">
    <name type="scientific">Solanum commersonii</name>
    <name type="common">Commerson's wild potato</name>
    <name type="synonym">Commerson's nightshade</name>
    <dbReference type="NCBI Taxonomy" id="4109"/>
    <lineage>
        <taxon>Eukaryota</taxon>
        <taxon>Viridiplantae</taxon>
        <taxon>Streptophyta</taxon>
        <taxon>Embryophyta</taxon>
        <taxon>Tracheophyta</taxon>
        <taxon>Spermatophyta</taxon>
        <taxon>Magnoliopsida</taxon>
        <taxon>eudicotyledons</taxon>
        <taxon>Gunneridae</taxon>
        <taxon>Pentapetalae</taxon>
        <taxon>asterids</taxon>
        <taxon>lamiids</taxon>
        <taxon>Solanales</taxon>
        <taxon>Solanaceae</taxon>
        <taxon>Solanoideae</taxon>
        <taxon>Solaneae</taxon>
        <taxon>Solanum</taxon>
    </lineage>
</organism>
<dbReference type="Proteomes" id="UP000824120">
    <property type="component" value="Chromosome 8"/>
</dbReference>
<evidence type="ECO:0000313" key="2">
    <source>
        <dbReference type="Proteomes" id="UP000824120"/>
    </source>
</evidence>
<evidence type="ECO:0000313" key="1">
    <source>
        <dbReference type="EMBL" id="KAG5589566.1"/>
    </source>
</evidence>
<name>A0A9J5XRG7_SOLCO</name>
<sequence length="106" mass="12301">MNSFKKLKSGIEASGYQSKCNYRESIFTRVAEILKTHEVFHGSRNFEDYIVWNGSSKKRFTINSAYHSLSGTDSINPDWPWKFLWKVKAPFKVLCFTLLKGDTVEI</sequence>
<dbReference type="EMBL" id="JACXVP010000008">
    <property type="protein sequence ID" value="KAG5589566.1"/>
    <property type="molecule type" value="Genomic_DNA"/>
</dbReference>
<gene>
    <name evidence="1" type="ORF">H5410_040080</name>
</gene>